<dbReference type="PANTHER" id="PTHR43523">
    <property type="entry name" value="GLUCOSE-1-PHOSPHATE ADENYLYLTRANSFERASE-RELATED"/>
    <property type="match status" value="1"/>
</dbReference>
<name>A0A9D1G9B1_9FIRM</name>
<accession>A0A9D1G9B1</accession>
<dbReference type="CDD" id="cd04651">
    <property type="entry name" value="LbH_G1P_AT_C"/>
    <property type="match status" value="1"/>
</dbReference>
<dbReference type="InterPro" id="IPR029044">
    <property type="entry name" value="Nucleotide-diphossugar_trans"/>
</dbReference>
<reference evidence="5" key="1">
    <citation type="submission" date="2020-10" db="EMBL/GenBank/DDBJ databases">
        <authorList>
            <person name="Gilroy R."/>
        </authorList>
    </citation>
    <scope>NUCLEOTIDE SEQUENCE</scope>
    <source>
        <strain evidence="5">14508</strain>
    </source>
</reference>
<dbReference type="Pfam" id="PF00483">
    <property type="entry name" value="NTP_transferase"/>
    <property type="match status" value="1"/>
</dbReference>
<evidence type="ECO:0000259" key="4">
    <source>
        <dbReference type="Pfam" id="PF24894"/>
    </source>
</evidence>
<evidence type="ECO:0000313" key="6">
    <source>
        <dbReference type="Proteomes" id="UP000886893"/>
    </source>
</evidence>
<dbReference type="InterPro" id="IPR011832">
    <property type="entry name" value="GlgDAde_trans"/>
</dbReference>
<sequence length="372" mass="42186">MKDVLGIVFADDQHTKIGDLTNRRPLAAVPVAGRYRCIDFVLSDMVNSGMINIAVVTQNNYHSLMDHLGSGKAWNLSRKKYGLYLFPPYSSPDSTGYDNRIDILYSLLSYLKHSSQQYVILSESNLVINATFSKAFAHHLETKADITVLYEQVDPLSNTKENDSFIYTDRDGAVIDIEINANYNESNKRCIGVYILDRIRLIQIIENSFSRGKKGYMMNLISRNIGRLNIQSYQTTAYMKRIADIHDFYHVNMEILNQEVREKLFHADTTIYTKVKDTVPTTYLKHANVKNSFIADGCVIDGTVENCILFRGVKVKKGAVLKNCIILQQSEILSNCHLENVITDKLVLINEGKTLIGTKDFPIVVPKEKVIL</sequence>
<dbReference type="CDD" id="cd02508">
    <property type="entry name" value="ADP_Glucose_PP"/>
    <property type="match status" value="1"/>
</dbReference>
<evidence type="ECO:0000313" key="5">
    <source>
        <dbReference type="EMBL" id="HIT17882.1"/>
    </source>
</evidence>
<dbReference type="Proteomes" id="UP000886893">
    <property type="component" value="Unassembled WGS sequence"/>
</dbReference>
<dbReference type="AlphaFoldDB" id="A0A9D1G9B1"/>
<feature type="domain" description="Glucose-1-phosphate adenylyltransferase/Bifunctional protein GlmU-like C-terminal hexapeptide" evidence="4">
    <location>
        <begin position="285"/>
        <end position="357"/>
    </location>
</feature>
<evidence type="ECO:0000259" key="3">
    <source>
        <dbReference type="Pfam" id="PF00483"/>
    </source>
</evidence>
<comment type="similarity">
    <text evidence="1">Belongs to the bacterial/plant glucose-1-phosphate adenylyltransferase family.</text>
</comment>
<gene>
    <name evidence="5" type="primary">glgD</name>
    <name evidence="5" type="ORF">IAD04_05880</name>
</gene>
<keyword evidence="2" id="KW-0320">Glycogen biosynthesis</keyword>
<evidence type="ECO:0000256" key="2">
    <source>
        <dbReference type="ARBA" id="ARBA00023056"/>
    </source>
</evidence>
<dbReference type="InterPro" id="IPR011004">
    <property type="entry name" value="Trimer_LpxA-like_sf"/>
</dbReference>
<dbReference type="PANTHER" id="PTHR43523:SF6">
    <property type="entry name" value="GLYCOGEN BIOSYNTHESIS PROTEIN GLGD"/>
    <property type="match status" value="1"/>
</dbReference>
<dbReference type="GO" id="GO:0008878">
    <property type="term" value="F:glucose-1-phosphate adenylyltransferase activity"/>
    <property type="evidence" value="ECO:0007669"/>
    <property type="project" value="UniProtKB-EC"/>
</dbReference>
<feature type="domain" description="Nucleotidyl transferase" evidence="3">
    <location>
        <begin position="15"/>
        <end position="154"/>
    </location>
</feature>
<protein>
    <submittedName>
        <fullName evidence="5">Glucose-1-phosphate adenylyltransferase subunit GlgD</fullName>
        <ecNumber evidence="5">2.7.7.27</ecNumber>
    </submittedName>
</protein>
<dbReference type="NCBIfam" id="TIGR02092">
    <property type="entry name" value="glgD"/>
    <property type="match status" value="1"/>
</dbReference>
<reference evidence="5" key="2">
    <citation type="journal article" date="2021" name="PeerJ">
        <title>Extensive microbial diversity within the chicken gut microbiome revealed by metagenomics and culture.</title>
        <authorList>
            <person name="Gilroy R."/>
            <person name="Ravi A."/>
            <person name="Getino M."/>
            <person name="Pursley I."/>
            <person name="Horton D.L."/>
            <person name="Alikhan N.F."/>
            <person name="Baker D."/>
            <person name="Gharbi K."/>
            <person name="Hall N."/>
            <person name="Watson M."/>
            <person name="Adriaenssens E.M."/>
            <person name="Foster-Nyarko E."/>
            <person name="Jarju S."/>
            <person name="Secka A."/>
            <person name="Antonio M."/>
            <person name="Oren A."/>
            <person name="Chaudhuri R.R."/>
            <person name="La Ragione R."/>
            <person name="Hildebrand F."/>
            <person name="Pallen M.J."/>
        </authorList>
    </citation>
    <scope>NUCLEOTIDE SEQUENCE</scope>
    <source>
        <strain evidence="5">14508</strain>
    </source>
</reference>
<organism evidence="5 6">
    <name type="scientific">Candidatus Caccosoma faecigallinarum</name>
    <dbReference type="NCBI Taxonomy" id="2840720"/>
    <lineage>
        <taxon>Bacteria</taxon>
        <taxon>Bacillati</taxon>
        <taxon>Bacillota</taxon>
        <taxon>Bacillota incertae sedis</taxon>
        <taxon>Candidatus Caccosoma</taxon>
    </lineage>
</organism>
<dbReference type="InterPro" id="IPR011831">
    <property type="entry name" value="ADP-Glc_PPase"/>
</dbReference>
<comment type="caution">
    <text evidence="5">The sequence shown here is derived from an EMBL/GenBank/DDBJ whole genome shotgun (WGS) entry which is preliminary data.</text>
</comment>
<dbReference type="Pfam" id="PF24894">
    <property type="entry name" value="Hexapep_GlmU"/>
    <property type="match status" value="1"/>
</dbReference>
<dbReference type="SUPFAM" id="SSF51161">
    <property type="entry name" value="Trimeric LpxA-like enzymes"/>
    <property type="match status" value="1"/>
</dbReference>
<evidence type="ECO:0000256" key="1">
    <source>
        <dbReference type="ARBA" id="ARBA00010443"/>
    </source>
</evidence>
<dbReference type="SUPFAM" id="SSF53448">
    <property type="entry name" value="Nucleotide-diphospho-sugar transferases"/>
    <property type="match status" value="1"/>
</dbReference>
<dbReference type="Gene3D" id="3.90.550.10">
    <property type="entry name" value="Spore Coat Polysaccharide Biosynthesis Protein SpsA, Chain A"/>
    <property type="match status" value="1"/>
</dbReference>
<keyword evidence="5" id="KW-0808">Transferase</keyword>
<dbReference type="EMBL" id="DVKI01000185">
    <property type="protein sequence ID" value="HIT17882.1"/>
    <property type="molecule type" value="Genomic_DNA"/>
</dbReference>
<dbReference type="Gene3D" id="2.160.10.10">
    <property type="entry name" value="Hexapeptide repeat proteins"/>
    <property type="match status" value="1"/>
</dbReference>
<keyword evidence="5" id="KW-0548">Nucleotidyltransferase</keyword>
<proteinExistence type="inferred from homology"/>
<dbReference type="InterPro" id="IPR005835">
    <property type="entry name" value="NTP_transferase_dom"/>
</dbReference>
<dbReference type="GO" id="GO:0005978">
    <property type="term" value="P:glycogen biosynthetic process"/>
    <property type="evidence" value="ECO:0007669"/>
    <property type="project" value="UniProtKB-KW"/>
</dbReference>
<dbReference type="EC" id="2.7.7.27" evidence="5"/>
<dbReference type="InterPro" id="IPR056818">
    <property type="entry name" value="GlmU/GlgC-like_hexapep"/>
</dbReference>